<reference evidence="4" key="1">
    <citation type="submission" date="2014-04" db="EMBL/GenBank/DDBJ databases">
        <title>Evolutionary Origins and Diversification of the Mycorrhizal Mutualists.</title>
        <authorList>
            <consortium name="DOE Joint Genome Institute"/>
            <consortium name="Mycorrhizal Genomics Consortium"/>
            <person name="Kohler A."/>
            <person name="Kuo A."/>
            <person name="Nagy L.G."/>
            <person name="Floudas D."/>
            <person name="Copeland A."/>
            <person name="Barry K.W."/>
            <person name="Cichocki N."/>
            <person name="Veneault-Fourrey C."/>
            <person name="LaButti K."/>
            <person name="Lindquist E.A."/>
            <person name="Lipzen A."/>
            <person name="Lundell T."/>
            <person name="Morin E."/>
            <person name="Murat C."/>
            <person name="Riley R."/>
            <person name="Ohm R."/>
            <person name="Sun H."/>
            <person name="Tunlid A."/>
            <person name="Henrissat B."/>
            <person name="Grigoriev I.V."/>
            <person name="Hibbett D.S."/>
            <person name="Martin F."/>
        </authorList>
    </citation>
    <scope>NUCLEOTIDE SEQUENCE [LARGE SCALE GENOMIC DNA]</scope>
    <source>
        <strain evidence="4">FD-334 SS-4</strain>
    </source>
</reference>
<evidence type="ECO:0000313" key="3">
    <source>
        <dbReference type="EMBL" id="KJA29075.1"/>
    </source>
</evidence>
<proteinExistence type="predicted"/>
<feature type="transmembrane region" description="Helical" evidence="2">
    <location>
        <begin position="198"/>
        <end position="220"/>
    </location>
</feature>
<gene>
    <name evidence="3" type="ORF">HYPSUDRAFT_33597</name>
</gene>
<dbReference type="OMA" id="WDNRIIG"/>
<protein>
    <submittedName>
        <fullName evidence="3">Uncharacterized protein</fullName>
    </submittedName>
</protein>
<feature type="region of interest" description="Disordered" evidence="1">
    <location>
        <begin position="72"/>
        <end position="94"/>
    </location>
</feature>
<keyword evidence="2" id="KW-0812">Transmembrane</keyword>
<dbReference type="OrthoDB" id="2553651at2759"/>
<accession>A0A0D2QBR8</accession>
<feature type="transmembrane region" description="Helical" evidence="2">
    <location>
        <begin position="106"/>
        <end position="132"/>
    </location>
</feature>
<dbReference type="STRING" id="945553.A0A0D2QBR8"/>
<keyword evidence="2" id="KW-0472">Membrane</keyword>
<feature type="transmembrane region" description="Helical" evidence="2">
    <location>
        <begin position="232"/>
        <end position="250"/>
    </location>
</feature>
<keyword evidence="2" id="KW-1133">Transmembrane helix</keyword>
<name>A0A0D2QBR8_HYPSF</name>
<evidence type="ECO:0000256" key="1">
    <source>
        <dbReference type="SAM" id="MobiDB-lite"/>
    </source>
</evidence>
<keyword evidence="4" id="KW-1185">Reference proteome</keyword>
<dbReference type="Proteomes" id="UP000054270">
    <property type="component" value="Unassembled WGS sequence"/>
</dbReference>
<dbReference type="AlphaFoldDB" id="A0A0D2QBR8"/>
<evidence type="ECO:0000313" key="4">
    <source>
        <dbReference type="Proteomes" id="UP000054270"/>
    </source>
</evidence>
<feature type="compositionally biased region" description="Basic and acidic residues" evidence="1">
    <location>
        <begin position="83"/>
        <end position="94"/>
    </location>
</feature>
<sequence length="257" mass="28270">MSYASVAANNAPPLEEQPHPDPALLNATPPHHSAILNDTSKVTLVPPEFKEQLQSSTPPSVADFQFDSSSETRHFNNNYSGDKASRQEPSQERPGHSAFFELTKHYLFHPAVAGGLIGLVNIGLLASVGRIFYLRPQLRRDTVAISSAIAATVALVSAESFAYEKYRRTPHGQAEERRVKKEGALIYRRLREQILRPGVLGGFVGLVNAAVLGAVGYISFQNWNRTWDKRTVSAVSLGLLTLWGGEGFIAEKYQRNS</sequence>
<feature type="region of interest" description="Disordered" evidence="1">
    <location>
        <begin position="1"/>
        <end position="41"/>
    </location>
</feature>
<dbReference type="EMBL" id="KN817520">
    <property type="protein sequence ID" value="KJA29075.1"/>
    <property type="molecule type" value="Genomic_DNA"/>
</dbReference>
<evidence type="ECO:0000256" key="2">
    <source>
        <dbReference type="SAM" id="Phobius"/>
    </source>
</evidence>
<organism evidence="3 4">
    <name type="scientific">Hypholoma sublateritium (strain FD-334 SS-4)</name>
    <dbReference type="NCBI Taxonomy" id="945553"/>
    <lineage>
        <taxon>Eukaryota</taxon>
        <taxon>Fungi</taxon>
        <taxon>Dikarya</taxon>
        <taxon>Basidiomycota</taxon>
        <taxon>Agaricomycotina</taxon>
        <taxon>Agaricomycetes</taxon>
        <taxon>Agaricomycetidae</taxon>
        <taxon>Agaricales</taxon>
        <taxon>Agaricineae</taxon>
        <taxon>Strophariaceae</taxon>
        <taxon>Hypholoma</taxon>
    </lineage>
</organism>